<evidence type="ECO:0000313" key="5">
    <source>
        <dbReference type="Proteomes" id="UP000325296"/>
    </source>
</evidence>
<dbReference type="EMBL" id="LT629800">
    <property type="protein sequence ID" value="SDV08980.1"/>
    <property type="molecule type" value="Genomic_DNA"/>
</dbReference>
<keyword evidence="1" id="KW-1133">Transmembrane helix</keyword>
<dbReference type="Proteomes" id="UP000199620">
    <property type="component" value="Chromosome I"/>
</dbReference>
<gene>
    <name evidence="2" type="ORF">F1720_27650</name>
    <name evidence="3" type="ORF">SAMN04490181_4574</name>
</gene>
<evidence type="ECO:0000313" key="2">
    <source>
        <dbReference type="EMBL" id="KAA2226166.1"/>
    </source>
</evidence>
<evidence type="ECO:0000313" key="4">
    <source>
        <dbReference type="Proteomes" id="UP000199620"/>
    </source>
</evidence>
<dbReference type="AlphaFoldDB" id="A0A5B2UH06"/>
<accession>A0A5B2UH06</accession>
<evidence type="ECO:0000256" key="1">
    <source>
        <dbReference type="SAM" id="Phobius"/>
    </source>
</evidence>
<name>A0A5B2UH06_9PSED</name>
<proteinExistence type="predicted"/>
<dbReference type="Proteomes" id="UP000325296">
    <property type="component" value="Unassembled WGS sequence"/>
</dbReference>
<evidence type="ECO:0000313" key="3">
    <source>
        <dbReference type="EMBL" id="SDV08980.1"/>
    </source>
</evidence>
<protein>
    <submittedName>
        <fullName evidence="3">General secretion pathway protein N</fullName>
    </submittedName>
    <submittedName>
        <fullName evidence="2">Pilus assembly protein PilP</fullName>
    </submittedName>
</protein>
<organism evidence="2 5">
    <name type="scientific">Pseudomonas brenneri</name>
    <dbReference type="NCBI Taxonomy" id="129817"/>
    <lineage>
        <taxon>Bacteria</taxon>
        <taxon>Pseudomonadati</taxon>
        <taxon>Pseudomonadota</taxon>
        <taxon>Gammaproteobacteria</taxon>
        <taxon>Pseudomonadales</taxon>
        <taxon>Pseudomonadaceae</taxon>
        <taxon>Pseudomonas</taxon>
    </lineage>
</organism>
<dbReference type="RefSeq" id="WP_146552294.1">
    <property type="nucleotide sequence ID" value="NZ_BMNU01000024.1"/>
</dbReference>
<reference evidence="3 4" key="1">
    <citation type="submission" date="2016-10" db="EMBL/GenBank/DDBJ databases">
        <authorList>
            <person name="Varghese N."/>
            <person name="Submissions S."/>
        </authorList>
    </citation>
    <scope>NUCLEOTIDE SEQUENCE [LARGE SCALE GENOMIC DNA]</scope>
    <source>
        <strain evidence="3 4">BS2771</strain>
    </source>
</reference>
<dbReference type="Gene3D" id="2.30.30.830">
    <property type="match status" value="1"/>
</dbReference>
<reference evidence="2 5" key="2">
    <citation type="submission" date="2019-09" db="EMBL/GenBank/DDBJ databases">
        <title>Draft genome sequence of Pseudomonas brenneri CCUG 51514(T).</title>
        <authorList>
            <person name="Tunovic T."/>
            <person name="Pineiro-Iglesias B."/>
            <person name="Unosson C."/>
            <person name="Inganas E."/>
            <person name="Ohlen M."/>
            <person name="Cardew S."/>
            <person name="Jensie-Markopoulos S."/>
            <person name="Salva-Serra F."/>
            <person name="Jaen-Luchoro D."/>
            <person name="Svensson-Stadler L."/>
            <person name="Chun J."/>
            <person name="Moore E."/>
        </authorList>
    </citation>
    <scope>NUCLEOTIDE SEQUENCE [LARGE SCALE GENOMIC DNA]</scope>
    <source>
        <strain evidence="2 5">CCUG 51514</strain>
    </source>
</reference>
<sequence>MSERLYIYKVLGPMIAITFALLALLGLLLNGLGTSVQWPDFTARTSAPLVISTAQVATPQPISMLQDYSQVWALPLFNKERTPDAVNAAQENIAPVPALDSFSLTGVVASEEVRVALLKENSGDVFSVREGQALPNGWLVERIDQRQVELVHGKIRQTLQVSSPRLPMELP</sequence>
<dbReference type="EMBL" id="VUOL01000030">
    <property type="protein sequence ID" value="KAA2226166.1"/>
    <property type="molecule type" value="Genomic_DNA"/>
</dbReference>
<dbReference type="OrthoDB" id="5951700at2"/>
<keyword evidence="4" id="KW-1185">Reference proteome</keyword>
<keyword evidence="1" id="KW-0472">Membrane</keyword>
<keyword evidence="1" id="KW-0812">Transmembrane</keyword>
<feature type="transmembrane region" description="Helical" evidence="1">
    <location>
        <begin position="6"/>
        <end position="29"/>
    </location>
</feature>